<reference evidence="4" key="1">
    <citation type="journal article" date="2014" name="Int. J. Syst. Evol. Microbiol.">
        <title>Complete genome sequence of Corynebacterium casei LMG S-19264T (=DSM 44701T), isolated from a smear-ripened cheese.</title>
        <authorList>
            <consortium name="US DOE Joint Genome Institute (JGI-PGF)"/>
            <person name="Walter F."/>
            <person name="Albersmeier A."/>
            <person name="Kalinowski J."/>
            <person name="Ruckert C."/>
        </authorList>
    </citation>
    <scope>NUCLEOTIDE SEQUENCE</scope>
    <source>
        <strain evidence="4">NBRC 110071</strain>
    </source>
</reference>
<proteinExistence type="predicted"/>
<dbReference type="Pfam" id="PF00440">
    <property type="entry name" value="TetR_N"/>
    <property type="match status" value="1"/>
</dbReference>
<keyword evidence="5" id="KW-1185">Reference proteome</keyword>
<dbReference type="PROSITE" id="PS50977">
    <property type="entry name" value="HTH_TETR_2"/>
    <property type="match status" value="1"/>
</dbReference>
<feature type="DNA-binding region" description="H-T-H motif" evidence="2">
    <location>
        <begin position="40"/>
        <end position="59"/>
    </location>
</feature>
<dbReference type="RefSeq" id="WP_284378105.1">
    <property type="nucleotide sequence ID" value="NZ_BSNM01000003.1"/>
</dbReference>
<comment type="caution">
    <text evidence="4">The sequence shown here is derived from an EMBL/GenBank/DDBJ whole genome shotgun (WGS) entry which is preliminary data.</text>
</comment>
<dbReference type="InterPro" id="IPR050624">
    <property type="entry name" value="HTH-type_Tx_Regulator"/>
</dbReference>
<dbReference type="InterPro" id="IPR001647">
    <property type="entry name" value="HTH_TetR"/>
</dbReference>
<name>A0AA37S6A5_9GAMM</name>
<dbReference type="AlphaFoldDB" id="A0AA37S6A5"/>
<dbReference type="InterPro" id="IPR009057">
    <property type="entry name" value="Homeodomain-like_sf"/>
</dbReference>
<dbReference type="GO" id="GO:0003677">
    <property type="term" value="F:DNA binding"/>
    <property type="evidence" value="ECO:0007669"/>
    <property type="project" value="UniProtKB-UniRule"/>
</dbReference>
<dbReference type="PANTHER" id="PTHR43479:SF11">
    <property type="entry name" value="ACREF_ENVCD OPERON REPRESSOR-RELATED"/>
    <property type="match status" value="1"/>
</dbReference>
<protein>
    <submittedName>
        <fullName evidence="4">TetR family transcriptional regulator</fullName>
    </submittedName>
</protein>
<dbReference type="EMBL" id="BSNM01000003">
    <property type="protein sequence ID" value="GLQ29895.1"/>
    <property type="molecule type" value="Genomic_DNA"/>
</dbReference>
<reference evidence="4" key="2">
    <citation type="submission" date="2023-01" db="EMBL/GenBank/DDBJ databases">
        <title>Draft genome sequence of Litoribrevibacter albus strain NBRC 110071.</title>
        <authorList>
            <person name="Sun Q."/>
            <person name="Mori K."/>
        </authorList>
    </citation>
    <scope>NUCLEOTIDE SEQUENCE</scope>
    <source>
        <strain evidence="4">NBRC 110071</strain>
    </source>
</reference>
<evidence type="ECO:0000256" key="2">
    <source>
        <dbReference type="PROSITE-ProRule" id="PRU00335"/>
    </source>
</evidence>
<evidence type="ECO:0000259" key="3">
    <source>
        <dbReference type="PROSITE" id="PS50977"/>
    </source>
</evidence>
<dbReference type="InterPro" id="IPR036271">
    <property type="entry name" value="Tet_transcr_reg_TetR-rel_C_sf"/>
</dbReference>
<feature type="domain" description="HTH tetR-type" evidence="3">
    <location>
        <begin position="17"/>
        <end position="77"/>
    </location>
</feature>
<sequence>MTIDTSKVQSRKEREFQRREQEILEAANELFEKDTWEDVTVSQIAEQAGIGKGTVYKHFSCKEDIYARVALSFHYQLMEVFQSIDQEQGVLGFMREAISESFRFYRENNVCAKLSSYCKRIDFKKRISPHLREEYEALDVEFETFFGGLLESGIAEGVIKNQPIMHLMIGLEATFEGAISMMMNDSYTDFSELKEDEFVEVITGFMMNALAASSEK</sequence>
<keyword evidence="1 2" id="KW-0238">DNA-binding</keyword>
<evidence type="ECO:0000313" key="5">
    <source>
        <dbReference type="Proteomes" id="UP001161389"/>
    </source>
</evidence>
<evidence type="ECO:0000256" key="1">
    <source>
        <dbReference type="ARBA" id="ARBA00023125"/>
    </source>
</evidence>
<dbReference type="SUPFAM" id="SSF48498">
    <property type="entry name" value="Tetracyclin repressor-like, C-terminal domain"/>
    <property type="match status" value="1"/>
</dbReference>
<accession>A0AA37S6A5</accession>
<gene>
    <name evidence="4" type="ORF">GCM10007876_03730</name>
</gene>
<dbReference type="Proteomes" id="UP001161389">
    <property type="component" value="Unassembled WGS sequence"/>
</dbReference>
<evidence type="ECO:0000313" key="4">
    <source>
        <dbReference type="EMBL" id="GLQ29895.1"/>
    </source>
</evidence>
<dbReference type="PANTHER" id="PTHR43479">
    <property type="entry name" value="ACREF/ENVCD OPERON REPRESSOR-RELATED"/>
    <property type="match status" value="1"/>
</dbReference>
<organism evidence="4 5">
    <name type="scientific">Litoribrevibacter albus</name>
    <dbReference type="NCBI Taxonomy" id="1473156"/>
    <lineage>
        <taxon>Bacteria</taxon>
        <taxon>Pseudomonadati</taxon>
        <taxon>Pseudomonadota</taxon>
        <taxon>Gammaproteobacteria</taxon>
        <taxon>Oceanospirillales</taxon>
        <taxon>Oceanospirillaceae</taxon>
        <taxon>Litoribrevibacter</taxon>
    </lineage>
</organism>
<dbReference type="PRINTS" id="PR00455">
    <property type="entry name" value="HTHTETR"/>
</dbReference>
<dbReference type="Gene3D" id="1.10.357.10">
    <property type="entry name" value="Tetracycline Repressor, domain 2"/>
    <property type="match status" value="1"/>
</dbReference>
<dbReference type="SUPFAM" id="SSF46689">
    <property type="entry name" value="Homeodomain-like"/>
    <property type="match status" value="1"/>
</dbReference>